<dbReference type="AlphaFoldDB" id="A0A6J6ZU70"/>
<evidence type="ECO:0000313" key="1">
    <source>
        <dbReference type="EMBL" id="CAB4823985.1"/>
    </source>
</evidence>
<protein>
    <submittedName>
        <fullName evidence="1">Unannotated protein</fullName>
    </submittedName>
</protein>
<proteinExistence type="predicted"/>
<name>A0A6J6ZU70_9ZZZZ</name>
<accession>A0A6J6ZU70</accession>
<sequence>MTPVVKILLPVLIPPVVINKESAVVPNAVPLTIVDADAKVIWPTNVFIPAGLLIAPKLLIPVPLIVKVSGIVNPLPFIFNAAVFTTVVVEAPVTPALVLPNPS</sequence>
<gene>
    <name evidence="1" type="ORF">UFOPK3124_01198</name>
</gene>
<reference evidence="1" key="1">
    <citation type="submission" date="2020-05" db="EMBL/GenBank/DDBJ databases">
        <authorList>
            <person name="Chiriac C."/>
            <person name="Salcher M."/>
            <person name="Ghai R."/>
            <person name="Kavagutti S V."/>
        </authorList>
    </citation>
    <scope>NUCLEOTIDE SEQUENCE</scope>
</reference>
<organism evidence="1">
    <name type="scientific">freshwater metagenome</name>
    <dbReference type="NCBI Taxonomy" id="449393"/>
    <lineage>
        <taxon>unclassified sequences</taxon>
        <taxon>metagenomes</taxon>
        <taxon>ecological metagenomes</taxon>
    </lineage>
</organism>
<dbReference type="EMBL" id="CAFAAY010000135">
    <property type="protein sequence ID" value="CAB4823985.1"/>
    <property type="molecule type" value="Genomic_DNA"/>
</dbReference>